<dbReference type="PANTHER" id="PTHR30055:SF151">
    <property type="entry name" value="TRANSCRIPTIONAL REGULATORY PROTEIN"/>
    <property type="match status" value="1"/>
</dbReference>
<accession>A0A9X2PK79</accession>
<keyword evidence="3" id="KW-0804">Transcription</keyword>
<feature type="DNA-binding region" description="H-T-H motif" evidence="4">
    <location>
        <begin position="43"/>
        <end position="62"/>
    </location>
</feature>
<protein>
    <submittedName>
        <fullName evidence="6">TetR/AcrR family transcriptional regulator</fullName>
    </submittedName>
</protein>
<dbReference type="RefSeq" id="WP_258734945.1">
    <property type="nucleotide sequence ID" value="NZ_JANTHZ010000014.1"/>
</dbReference>
<dbReference type="EMBL" id="JANTHZ010000014">
    <property type="protein sequence ID" value="MCS0497793.1"/>
    <property type="molecule type" value="Genomic_DNA"/>
</dbReference>
<evidence type="ECO:0000313" key="7">
    <source>
        <dbReference type="Proteomes" id="UP001151088"/>
    </source>
</evidence>
<evidence type="ECO:0000256" key="1">
    <source>
        <dbReference type="ARBA" id="ARBA00023015"/>
    </source>
</evidence>
<dbReference type="Proteomes" id="UP001151088">
    <property type="component" value="Unassembled WGS sequence"/>
</dbReference>
<name>A0A9X2PK79_9HYPH</name>
<evidence type="ECO:0000256" key="2">
    <source>
        <dbReference type="ARBA" id="ARBA00023125"/>
    </source>
</evidence>
<organism evidence="6 7">
    <name type="scientific">Ancylobacter mangrovi</name>
    <dbReference type="NCBI Taxonomy" id="2972472"/>
    <lineage>
        <taxon>Bacteria</taxon>
        <taxon>Pseudomonadati</taxon>
        <taxon>Pseudomonadota</taxon>
        <taxon>Alphaproteobacteria</taxon>
        <taxon>Hyphomicrobiales</taxon>
        <taxon>Xanthobacteraceae</taxon>
        <taxon>Ancylobacter</taxon>
    </lineage>
</organism>
<dbReference type="InterPro" id="IPR050109">
    <property type="entry name" value="HTH-type_TetR-like_transc_reg"/>
</dbReference>
<evidence type="ECO:0000259" key="5">
    <source>
        <dbReference type="PROSITE" id="PS50977"/>
    </source>
</evidence>
<dbReference type="InterPro" id="IPR041478">
    <property type="entry name" value="TetR_C_27"/>
</dbReference>
<evidence type="ECO:0000256" key="4">
    <source>
        <dbReference type="PROSITE-ProRule" id="PRU00335"/>
    </source>
</evidence>
<proteinExistence type="predicted"/>
<dbReference type="Gene3D" id="1.10.357.10">
    <property type="entry name" value="Tetracycline Repressor, domain 2"/>
    <property type="match status" value="1"/>
</dbReference>
<dbReference type="GO" id="GO:0000976">
    <property type="term" value="F:transcription cis-regulatory region binding"/>
    <property type="evidence" value="ECO:0007669"/>
    <property type="project" value="TreeGrafter"/>
</dbReference>
<keyword evidence="1" id="KW-0805">Transcription regulation</keyword>
<dbReference type="AlphaFoldDB" id="A0A9X2PK79"/>
<keyword evidence="7" id="KW-1185">Reference proteome</keyword>
<dbReference type="Pfam" id="PF00440">
    <property type="entry name" value="TetR_N"/>
    <property type="match status" value="1"/>
</dbReference>
<dbReference type="SUPFAM" id="SSF46689">
    <property type="entry name" value="Homeodomain-like"/>
    <property type="match status" value="1"/>
</dbReference>
<dbReference type="PANTHER" id="PTHR30055">
    <property type="entry name" value="HTH-TYPE TRANSCRIPTIONAL REGULATOR RUTR"/>
    <property type="match status" value="1"/>
</dbReference>
<dbReference type="PROSITE" id="PS50977">
    <property type="entry name" value="HTH_TETR_2"/>
    <property type="match status" value="1"/>
</dbReference>
<keyword evidence="2 4" id="KW-0238">DNA-binding</keyword>
<gene>
    <name evidence="6" type="ORF">NVS89_22135</name>
</gene>
<dbReference type="InterPro" id="IPR001647">
    <property type="entry name" value="HTH_TetR"/>
</dbReference>
<dbReference type="GO" id="GO:0003700">
    <property type="term" value="F:DNA-binding transcription factor activity"/>
    <property type="evidence" value="ECO:0007669"/>
    <property type="project" value="TreeGrafter"/>
</dbReference>
<comment type="caution">
    <text evidence="6">The sequence shown here is derived from an EMBL/GenBank/DDBJ whole genome shotgun (WGS) entry which is preliminary data.</text>
</comment>
<sequence>MSLQTLASATAPARYKAGTTDTRAAIVSVAERWCRRVGFRRTAVADIAAELGMSPSNVFRFFSSKAVLGDAVAERVLGGIVETLHGVVARADLAPPDRLRALLLAWVETTATVLGTDDHMRELIEAGMGESWKACAEHTNQIDRLLRLTLESGAVSGDFAVRDVAVSVGCVRAAMLAFTYPGLLGQAAPDTTPRQIVAFVLYAVSVGRCAPPSAWPETAKRPRSFCATEEPS</sequence>
<dbReference type="InterPro" id="IPR009057">
    <property type="entry name" value="Homeodomain-like_sf"/>
</dbReference>
<evidence type="ECO:0000313" key="6">
    <source>
        <dbReference type="EMBL" id="MCS0497793.1"/>
    </source>
</evidence>
<reference evidence="6" key="1">
    <citation type="submission" date="2022-08" db="EMBL/GenBank/DDBJ databases">
        <authorList>
            <person name="Li F."/>
        </authorList>
    </citation>
    <scope>NUCLEOTIDE SEQUENCE</scope>
    <source>
        <strain evidence="6">MQZ15Z-1</strain>
    </source>
</reference>
<dbReference type="Pfam" id="PF17935">
    <property type="entry name" value="TetR_C_27"/>
    <property type="match status" value="1"/>
</dbReference>
<evidence type="ECO:0000256" key="3">
    <source>
        <dbReference type="ARBA" id="ARBA00023163"/>
    </source>
</evidence>
<feature type="domain" description="HTH tetR-type" evidence="5">
    <location>
        <begin position="20"/>
        <end position="80"/>
    </location>
</feature>